<dbReference type="AlphaFoldDB" id="A0A7X6D380"/>
<dbReference type="Gene3D" id="2.70.70.10">
    <property type="entry name" value="Glucose Permease (Domain IIA)"/>
    <property type="match status" value="1"/>
</dbReference>
<feature type="coiled-coil region" evidence="1">
    <location>
        <begin position="87"/>
        <end position="121"/>
    </location>
</feature>
<dbReference type="PANTHER" id="PTHR21666:SF270">
    <property type="entry name" value="MUREIN HYDROLASE ACTIVATOR ENVC"/>
    <property type="match status" value="1"/>
</dbReference>
<evidence type="ECO:0000256" key="3">
    <source>
        <dbReference type="SAM" id="SignalP"/>
    </source>
</evidence>
<dbReference type="GO" id="GO:0004222">
    <property type="term" value="F:metalloendopeptidase activity"/>
    <property type="evidence" value="ECO:0007669"/>
    <property type="project" value="TreeGrafter"/>
</dbReference>
<evidence type="ECO:0000313" key="5">
    <source>
        <dbReference type="EMBL" id="NJQ07302.1"/>
    </source>
</evidence>
<gene>
    <name evidence="5" type="ORF">HCN56_17340</name>
</gene>
<name>A0A7X6D380_9ACTN</name>
<evidence type="ECO:0000313" key="6">
    <source>
        <dbReference type="Proteomes" id="UP000578686"/>
    </source>
</evidence>
<keyword evidence="3" id="KW-0732">Signal</keyword>
<dbReference type="Pfam" id="PF01551">
    <property type="entry name" value="Peptidase_M23"/>
    <property type="match status" value="1"/>
</dbReference>
<protein>
    <submittedName>
        <fullName evidence="5">M23 family metallopeptidase</fullName>
    </submittedName>
</protein>
<dbReference type="PANTHER" id="PTHR21666">
    <property type="entry name" value="PEPTIDASE-RELATED"/>
    <property type="match status" value="1"/>
</dbReference>
<evidence type="ECO:0000256" key="1">
    <source>
        <dbReference type="SAM" id="Coils"/>
    </source>
</evidence>
<keyword evidence="1" id="KW-0175">Coiled coil</keyword>
<dbReference type="InterPro" id="IPR011055">
    <property type="entry name" value="Dup_hybrid_motif"/>
</dbReference>
<evidence type="ECO:0000256" key="2">
    <source>
        <dbReference type="SAM" id="MobiDB-lite"/>
    </source>
</evidence>
<evidence type="ECO:0000259" key="4">
    <source>
        <dbReference type="Pfam" id="PF01551"/>
    </source>
</evidence>
<dbReference type="Proteomes" id="UP000578686">
    <property type="component" value="Unassembled WGS sequence"/>
</dbReference>
<accession>A0A7X6D380</accession>
<feature type="chain" id="PRO_5031263471" evidence="3">
    <location>
        <begin position="28"/>
        <end position="440"/>
    </location>
</feature>
<dbReference type="InterPro" id="IPR050570">
    <property type="entry name" value="Cell_wall_metabolism_enzyme"/>
</dbReference>
<reference evidence="5 6" key="1">
    <citation type="submission" date="2020-03" db="EMBL/GenBank/DDBJ databases">
        <title>Draft genome of Streptomyces sp. ventii, isolated from the Axial Seamount in the Pacific Ocean, and resequencing of the two type strains Streptomyces lonarensis strain NCL 716 and Streptomyces bohaiensis strain 11A07.</title>
        <authorList>
            <person name="Loughran R.M."/>
            <person name="Pfannmuller K.M."/>
            <person name="Wasson B.J."/>
            <person name="Deadmond M.C."/>
            <person name="Paddock B.E."/>
            <person name="Koyack M.J."/>
            <person name="Gallegos D.A."/>
            <person name="Mitchell E.A."/>
            <person name="Ushijima B."/>
            <person name="Saw J.H."/>
            <person name="Mcphail K.L."/>
            <person name="Videau P."/>
        </authorList>
    </citation>
    <scope>NUCLEOTIDE SEQUENCE [LARGE SCALE GENOMIC DNA]</scope>
    <source>
        <strain evidence="5 6">NCL716</strain>
    </source>
</reference>
<keyword evidence="6" id="KW-1185">Reference proteome</keyword>
<feature type="compositionally biased region" description="Basic and acidic residues" evidence="2">
    <location>
        <begin position="58"/>
        <end position="78"/>
    </location>
</feature>
<dbReference type="FunFam" id="2.70.70.10:FF:000013">
    <property type="entry name" value="Peptidase family M23"/>
    <property type="match status" value="1"/>
</dbReference>
<organism evidence="5 6">
    <name type="scientific">Streptomyces lonarensis</name>
    <dbReference type="NCBI Taxonomy" id="700599"/>
    <lineage>
        <taxon>Bacteria</taxon>
        <taxon>Bacillati</taxon>
        <taxon>Actinomycetota</taxon>
        <taxon>Actinomycetes</taxon>
        <taxon>Kitasatosporales</taxon>
        <taxon>Streptomycetaceae</taxon>
        <taxon>Streptomyces</taxon>
    </lineage>
</organism>
<dbReference type="InterPro" id="IPR016047">
    <property type="entry name" value="M23ase_b-sheet_dom"/>
</dbReference>
<feature type="domain" description="M23ase beta-sheet core" evidence="4">
    <location>
        <begin position="332"/>
        <end position="428"/>
    </location>
</feature>
<feature type="region of interest" description="Disordered" evidence="2">
    <location>
        <begin position="199"/>
        <end position="228"/>
    </location>
</feature>
<feature type="region of interest" description="Disordered" evidence="2">
    <location>
        <begin position="45"/>
        <end position="79"/>
    </location>
</feature>
<dbReference type="CDD" id="cd12797">
    <property type="entry name" value="M23_peptidase"/>
    <property type="match status" value="1"/>
</dbReference>
<feature type="signal peptide" evidence="3">
    <location>
        <begin position="1"/>
        <end position="27"/>
    </location>
</feature>
<dbReference type="SUPFAM" id="SSF51261">
    <property type="entry name" value="Duplicated hybrid motif"/>
    <property type="match status" value="1"/>
</dbReference>
<sequence>MRIMARACGIAAVTSGAVLVGTLPAVAAPGTPERTLGQGVATALPAQDGISGSDDDNGDGHDDGNGDDGHDEDGHVHAPPELVSPELAAFDEELAEAAEEIEELREEAGRASARHERLRRKSAQEQADLVVLGEELKSEQKRLDALRTMVGQQAGSRYRAGGGAALAHLMFSETPEAFFISSSLIGRGEMTVATLLERTQESEQRLKDSEEEMRDLRADTAKTTEEQEKIREAVEEKLELAEERLAELEEAKAAAVERIRAERAAERREAAGGVDEDEVLRDATDPGDCAVSVRDDERLAEDAVEEDWTAPVHEDYTLTATYGQNGNRWASTHSGQDFAIPTGTPVLTIGSGRIAATSCNDAYGHAVVVEHENGYYSQYAHLSVIEVEAGQEIGVGQRLGLSGNTGNSSGPHLHFEIRLTPWIGSAINPVPWLRDHGVEL</sequence>
<dbReference type="EMBL" id="JAAVJD010000147">
    <property type="protein sequence ID" value="NJQ07302.1"/>
    <property type="molecule type" value="Genomic_DNA"/>
</dbReference>
<proteinExistence type="predicted"/>
<comment type="caution">
    <text evidence="5">The sequence shown here is derived from an EMBL/GenBank/DDBJ whole genome shotgun (WGS) entry which is preliminary data.</text>
</comment>